<dbReference type="InterPro" id="IPR000250">
    <property type="entry name" value="Peptidase_G1"/>
</dbReference>
<gene>
    <name evidence="1" type="ORF">KSX_54270</name>
</gene>
<proteinExistence type="predicted"/>
<dbReference type="InterPro" id="IPR013320">
    <property type="entry name" value="ConA-like_dom_sf"/>
</dbReference>
<dbReference type="InterPro" id="IPR038656">
    <property type="entry name" value="Peptidase_G1_sf"/>
</dbReference>
<dbReference type="RefSeq" id="WP_220196588.1">
    <property type="nucleotide sequence ID" value="NZ_BNJF01000003.1"/>
</dbReference>
<dbReference type="GO" id="GO:0006508">
    <property type="term" value="P:proteolysis"/>
    <property type="evidence" value="ECO:0007669"/>
    <property type="project" value="InterPro"/>
</dbReference>
<dbReference type="Proteomes" id="UP000612362">
    <property type="component" value="Unassembled WGS sequence"/>
</dbReference>
<dbReference type="AlphaFoldDB" id="A0A8J3I0V5"/>
<dbReference type="Pfam" id="PF01828">
    <property type="entry name" value="Peptidase_A4"/>
    <property type="match status" value="1"/>
</dbReference>
<keyword evidence="2" id="KW-1185">Reference proteome</keyword>
<sequence length="140" mass="15866">MWYETLPELSQTTSMTVAPGDRIAAVMELEPGSHKQWVLSLQDVTQGTMYTTKITYPSSQVYADFIVEDPYIHSIEMDAPLFPLQRFSPVQFTNAQVHYFDGWYSIGALKMLQISMAQNEEVLASPSRITLPDSFSVRHA</sequence>
<accession>A0A8J3I0V5</accession>
<dbReference type="EMBL" id="BNJF01000003">
    <property type="protein sequence ID" value="GHO47264.1"/>
    <property type="molecule type" value="Genomic_DNA"/>
</dbReference>
<comment type="caution">
    <text evidence="1">The sequence shown here is derived from an EMBL/GenBank/DDBJ whole genome shotgun (WGS) entry which is preliminary data.</text>
</comment>
<protein>
    <submittedName>
        <fullName evidence="1">Uncharacterized protein</fullName>
    </submittedName>
</protein>
<name>A0A8J3I0V5_9CHLR</name>
<dbReference type="GO" id="GO:0070007">
    <property type="term" value="F:glutamic-type endopeptidase activity"/>
    <property type="evidence" value="ECO:0007669"/>
    <property type="project" value="InterPro"/>
</dbReference>
<dbReference type="Gene3D" id="2.60.120.700">
    <property type="entry name" value="Peptidase G1"/>
    <property type="match status" value="1"/>
</dbReference>
<dbReference type="SUPFAM" id="SSF49899">
    <property type="entry name" value="Concanavalin A-like lectins/glucanases"/>
    <property type="match status" value="1"/>
</dbReference>
<reference evidence="1" key="1">
    <citation type="submission" date="2020-10" db="EMBL/GenBank/DDBJ databases">
        <title>Taxonomic study of unclassified bacteria belonging to the class Ktedonobacteria.</title>
        <authorList>
            <person name="Yabe S."/>
            <person name="Wang C.M."/>
            <person name="Zheng Y."/>
            <person name="Sakai Y."/>
            <person name="Cavaletti L."/>
            <person name="Monciardini P."/>
            <person name="Donadio S."/>
        </authorList>
    </citation>
    <scope>NUCLEOTIDE SEQUENCE</scope>
    <source>
        <strain evidence="1">SOSP1-1</strain>
    </source>
</reference>
<organism evidence="1 2">
    <name type="scientific">Ktedonospora formicarum</name>
    <dbReference type="NCBI Taxonomy" id="2778364"/>
    <lineage>
        <taxon>Bacteria</taxon>
        <taxon>Bacillati</taxon>
        <taxon>Chloroflexota</taxon>
        <taxon>Ktedonobacteria</taxon>
        <taxon>Ktedonobacterales</taxon>
        <taxon>Ktedonobacteraceae</taxon>
        <taxon>Ktedonospora</taxon>
    </lineage>
</organism>
<evidence type="ECO:0000313" key="1">
    <source>
        <dbReference type="EMBL" id="GHO47264.1"/>
    </source>
</evidence>
<evidence type="ECO:0000313" key="2">
    <source>
        <dbReference type="Proteomes" id="UP000612362"/>
    </source>
</evidence>